<accession>A0A0H3G1E7</accession>
<evidence type="ECO:0000256" key="1">
    <source>
        <dbReference type="SAM" id="Phobius"/>
    </source>
</evidence>
<dbReference type="PANTHER" id="PTHR30336:SF4">
    <property type="entry name" value="ENVELOPE BIOGENESIS FACTOR ELYC"/>
    <property type="match status" value="1"/>
</dbReference>
<dbReference type="GO" id="GO:0000270">
    <property type="term" value="P:peptidoglycan metabolic process"/>
    <property type="evidence" value="ECO:0007669"/>
    <property type="project" value="TreeGrafter"/>
</dbReference>
<dbReference type="Gene3D" id="3.40.50.620">
    <property type="entry name" value="HUPs"/>
    <property type="match status" value="1"/>
</dbReference>
<keyword evidence="1" id="KW-0812">Transmembrane</keyword>
<dbReference type="EMBL" id="CP002997">
    <property type="protein sequence ID" value="AEM17474.1"/>
    <property type="molecule type" value="Genomic_DNA"/>
</dbReference>
<evidence type="ECO:0000313" key="3">
    <source>
        <dbReference type="EMBL" id="AEM17474.1"/>
    </source>
</evidence>
<gene>
    <name evidence="3" type="ordered locus">BS1330_I0106</name>
</gene>
<feature type="domain" description="DUF218" evidence="2">
    <location>
        <begin position="79"/>
        <end position="242"/>
    </location>
</feature>
<feature type="transmembrane region" description="Helical" evidence="1">
    <location>
        <begin position="34"/>
        <end position="53"/>
    </location>
</feature>
<dbReference type="PANTHER" id="PTHR30336">
    <property type="entry name" value="INNER MEMBRANE PROTEIN, PROBABLE PERMEASE"/>
    <property type="match status" value="1"/>
</dbReference>
<name>A0A0H3G1E7_BRUSU</name>
<keyword evidence="1" id="KW-1133">Transmembrane helix</keyword>
<dbReference type="InterPro" id="IPR014729">
    <property type="entry name" value="Rossmann-like_a/b/a_fold"/>
</dbReference>
<dbReference type="KEGG" id="bms:BR0106"/>
<dbReference type="CDD" id="cd06259">
    <property type="entry name" value="YdcF-like"/>
    <property type="match status" value="1"/>
</dbReference>
<proteinExistence type="predicted"/>
<dbReference type="GO" id="GO:0043164">
    <property type="term" value="P:Gram-negative-bacterium-type cell wall biogenesis"/>
    <property type="evidence" value="ECO:0007669"/>
    <property type="project" value="TreeGrafter"/>
</dbReference>
<reference evidence="3 4" key="1">
    <citation type="journal article" date="2011" name="J. Bacteriol.">
        <title>Revised genome sequence of Brucella suis 1330.</title>
        <authorList>
            <person name="Tae H."/>
            <person name="Shallom S."/>
            <person name="Settlage R."/>
            <person name="Preston D."/>
            <person name="Adams L.G."/>
            <person name="Garner H.R."/>
        </authorList>
    </citation>
    <scope>NUCLEOTIDE SEQUENCE [LARGE SCALE GENOMIC DNA]</scope>
    <source>
        <strain evidence="3 4">1330</strain>
    </source>
</reference>
<keyword evidence="4" id="KW-1185">Reference proteome</keyword>
<dbReference type="GeneID" id="45051255"/>
<dbReference type="Proteomes" id="UP000007104">
    <property type="component" value="Chromosome I"/>
</dbReference>
<organism evidence="3 4">
    <name type="scientific">Brucella suis biovar 1 (strain 1330)</name>
    <dbReference type="NCBI Taxonomy" id="204722"/>
    <lineage>
        <taxon>Bacteria</taxon>
        <taxon>Pseudomonadati</taxon>
        <taxon>Pseudomonadota</taxon>
        <taxon>Alphaproteobacteria</taxon>
        <taxon>Hyphomicrobiales</taxon>
        <taxon>Brucellaceae</taxon>
        <taxon>Brucella/Ochrobactrum group</taxon>
        <taxon>Brucella</taxon>
    </lineage>
</organism>
<dbReference type="KEGG" id="bsi:BS1330_I0106"/>
<keyword evidence="1" id="KW-0472">Membrane</keyword>
<evidence type="ECO:0000259" key="2">
    <source>
        <dbReference type="Pfam" id="PF02698"/>
    </source>
</evidence>
<dbReference type="InterPro" id="IPR003848">
    <property type="entry name" value="DUF218"/>
</dbReference>
<dbReference type="InterPro" id="IPR051599">
    <property type="entry name" value="Cell_Envelope_Assoc"/>
</dbReference>
<feature type="transmembrane region" description="Helical" evidence="1">
    <location>
        <begin position="12"/>
        <end position="28"/>
    </location>
</feature>
<dbReference type="AlphaFoldDB" id="A0A0H3G1E7"/>
<protein>
    <recommendedName>
        <fullName evidence="2">DUF218 domain-containing protein</fullName>
    </recommendedName>
</protein>
<dbReference type="PATRIC" id="fig|204722.21.peg.1571"/>
<sequence>MFTFRKSGHVTLNLITALLVLGVFLWWGKWRKTGVLLIALAVISYGAIVSTWLPNFLMSRLQEPYSSKLAEPLEDNTVFVVFGLGTQTVNEQGHNTVEPLTFSYGSIFAAARFYHECQSSGVSCTFITTGADVAGTGVSEAASTAAELEKAGVDSRAIIQDDRPHNAWTTARNVAATLRELKPARVVVLQPAPMMGRTLLYLAHFGIKPEPVATSYLTVNGSTHFSTSLSFLAMDLALNEEIGAWRYVTYNLMDWNAPKAFVQTVPAPRSTQ</sequence>
<dbReference type="Pfam" id="PF02698">
    <property type="entry name" value="DUF218"/>
    <property type="match status" value="1"/>
</dbReference>
<dbReference type="GO" id="GO:0005886">
    <property type="term" value="C:plasma membrane"/>
    <property type="evidence" value="ECO:0007669"/>
    <property type="project" value="TreeGrafter"/>
</dbReference>
<evidence type="ECO:0000313" key="4">
    <source>
        <dbReference type="Proteomes" id="UP000007104"/>
    </source>
</evidence>
<dbReference type="HOGENOM" id="CLU_053514_2_1_5"/>
<dbReference type="RefSeq" id="WP_006071949.1">
    <property type="nucleotide sequence ID" value="NC_004310.3"/>
</dbReference>